<dbReference type="Proteomes" id="UP000184267">
    <property type="component" value="Unassembled WGS sequence"/>
</dbReference>
<comment type="caution">
    <text evidence="3">The sequence shown here is derived from an EMBL/GenBank/DDBJ whole genome shotgun (WGS) entry which is preliminary data.</text>
</comment>
<dbReference type="Pfam" id="PF06985">
    <property type="entry name" value="HET"/>
    <property type="match status" value="1"/>
</dbReference>
<dbReference type="OMA" id="NECWEEE"/>
<dbReference type="InterPro" id="IPR010730">
    <property type="entry name" value="HET"/>
</dbReference>
<dbReference type="AlphaFoldDB" id="A0A1M2VBK4"/>
<evidence type="ECO:0000313" key="4">
    <source>
        <dbReference type="Proteomes" id="UP000184267"/>
    </source>
</evidence>
<gene>
    <name evidence="3" type="ORF">TRAPUB_4192</name>
</gene>
<accession>A0A1M2VBK4</accession>
<evidence type="ECO:0000313" key="3">
    <source>
        <dbReference type="EMBL" id="OJT05010.1"/>
    </source>
</evidence>
<dbReference type="PANTHER" id="PTHR39596:SF2">
    <property type="entry name" value="HET DOMAIN PROTEIN (AFU_ORTHOLOGUE AFUA_1G17550)-RELATED"/>
    <property type="match status" value="1"/>
</dbReference>
<sequence length="889" mass="98905">MDIVVDDSDMHYHFYHEVLQHVRTNPHPNYFTCPCATSVSMWTDVFWNGPVKDALRHCQSFGTLINLLVDKFPDIDQLSTEAFLPTGPDSDYDGAMLRSLFGTIIDIPWFGAAHDGFPYCNTMSSYTRIRQPPGACHSRRDDAALWVSALTFGFLEAATRTRIPESMFVVPGPREGEQVLSGSRIHRFLMHFYLSQYRDDNFSEGHPEHGRQIAELVKKALSALDEEAGWHIGSRLLSAGCAEEDTNDVVCAIAFTVLSLCGLAGNASAQWQDLRDLSGDLKTQSGLRSFHTAIVRSCQRRMERAGWCINSITDHLTGKFMNYVMLSNLVQLQPYIRSSITEHEHCTPWACVFYTFPNTDEYVPRHINATCRCDYIRPPIEEVMKLLREGAVPVVVYDGTLLRVRPAAQGPYVAISHVWADGMGSTTEDGLPTCVVKRIASLVQGLLPEVSAAFWMDSLCVPDHHSVRKRAIQLMERTYRDAAKVLVIDQCIRAQCSERKPWEENLFRIATSGWIRRVWTLQEGILARELYFEFQEGPVNVEEKAGIRKPGRGEDAYRPWDSGQDTSEWAIWEVAIYVWCLSHLPFLWFRVTHGDAWRSSGNLKLDAHKHRLISLLSLRSATKAEDETIAISGMLGLDLGALLAITGPDAAERQMRDFFIQLKHVPTALAVLEMPRLELPGFSWAPRSLTMVGSAGFQTEGPYAEFQTKGAPTGICTAAGLLAKYFVAPLRQPCTLDLRLLEQNKTGSPPSLAEQLVVCDEGSGTWYLGTKVEAGVTDRSHFITFDALLFVYGALPGPSQTACCAAVCSVAPAHADGEDDADSKAPRGGSPESGTSQLPQRFHHVASVVLMMVPRKALEMTRFGPYEPGGSGWEPPRMSALSKRVILLT</sequence>
<evidence type="ECO:0000259" key="2">
    <source>
        <dbReference type="Pfam" id="PF06985"/>
    </source>
</evidence>
<dbReference type="OrthoDB" id="2426273at2759"/>
<feature type="region of interest" description="Disordered" evidence="1">
    <location>
        <begin position="816"/>
        <end position="838"/>
    </location>
</feature>
<reference evidence="3 4" key="1">
    <citation type="submission" date="2016-10" db="EMBL/GenBank/DDBJ databases">
        <title>Genome sequence of the basidiomycete white-rot fungus Trametes pubescens.</title>
        <authorList>
            <person name="Makela M.R."/>
            <person name="Granchi Z."/>
            <person name="Peng M."/>
            <person name="De Vries R.P."/>
            <person name="Grigoriev I."/>
            <person name="Riley R."/>
            <person name="Hilden K."/>
        </authorList>
    </citation>
    <scope>NUCLEOTIDE SEQUENCE [LARGE SCALE GENOMIC DNA]</scope>
    <source>
        <strain evidence="3 4">FBCC735</strain>
    </source>
</reference>
<proteinExistence type="predicted"/>
<protein>
    <recommendedName>
        <fullName evidence="2">Heterokaryon incompatibility domain-containing protein</fullName>
    </recommendedName>
</protein>
<feature type="domain" description="Heterokaryon incompatibility" evidence="2">
    <location>
        <begin position="412"/>
        <end position="488"/>
    </location>
</feature>
<dbReference type="PANTHER" id="PTHR39596">
    <property type="match status" value="1"/>
</dbReference>
<evidence type="ECO:0000256" key="1">
    <source>
        <dbReference type="SAM" id="MobiDB-lite"/>
    </source>
</evidence>
<name>A0A1M2VBK4_TRAPU</name>
<dbReference type="EMBL" id="MNAD01001496">
    <property type="protein sequence ID" value="OJT05010.1"/>
    <property type="molecule type" value="Genomic_DNA"/>
</dbReference>
<organism evidence="3 4">
    <name type="scientific">Trametes pubescens</name>
    <name type="common">White-rot fungus</name>
    <dbReference type="NCBI Taxonomy" id="154538"/>
    <lineage>
        <taxon>Eukaryota</taxon>
        <taxon>Fungi</taxon>
        <taxon>Dikarya</taxon>
        <taxon>Basidiomycota</taxon>
        <taxon>Agaricomycotina</taxon>
        <taxon>Agaricomycetes</taxon>
        <taxon>Polyporales</taxon>
        <taxon>Polyporaceae</taxon>
        <taxon>Trametes</taxon>
    </lineage>
</organism>
<dbReference type="STRING" id="154538.A0A1M2VBK4"/>
<keyword evidence="4" id="KW-1185">Reference proteome</keyword>